<evidence type="ECO:0000259" key="1">
    <source>
        <dbReference type="Pfam" id="PF07238"/>
    </source>
</evidence>
<dbReference type="SUPFAM" id="SSF141371">
    <property type="entry name" value="PilZ domain-like"/>
    <property type="match status" value="1"/>
</dbReference>
<evidence type="ECO:0000313" key="3">
    <source>
        <dbReference type="Proteomes" id="UP000051660"/>
    </source>
</evidence>
<dbReference type="Pfam" id="PF07238">
    <property type="entry name" value="PilZ"/>
    <property type="match status" value="1"/>
</dbReference>
<dbReference type="Proteomes" id="UP000051660">
    <property type="component" value="Unassembled WGS sequence"/>
</dbReference>
<dbReference type="AlphaFoldDB" id="A0A0R3MQP7"/>
<dbReference type="RefSeq" id="WP_057859558.1">
    <property type="nucleotide sequence ID" value="NZ_LLYB01000074.1"/>
</dbReference>
<dbReference type="OrthoDB" id="7409359at2"/>
<dbReference type="Gene3D" id="2.40.10.220">
    <property type="entry name" value="predicted glycosyltransferase like domains"/>
    <property type="match status" value="1"/>
</dbReference>
<evidence type="ECO:0000313" key="2">
    <source>
        <dbReference type="EMBL" id="KRR22423.1"/>
    </source>
</evidence>
<dbReference type="GO" id="GO:0035438">
    <property type="term" value="F:cyclic-di-GMP binding"/>
    <property type="evidence" value="ECO:0007669"/>
    <property type="project" value="InterPro"/>
</dbReference>
<proteinExistence type="predicted"/>
<organism evidence="2 3">
    <name type="scientific">Bradyrhizobium lablabi</name>
    <dbReference type="NCBI Taxonomy" id="722472"/>
    <lineage>
        <taxon>Bacteria</taxon>
        <taxon>Pseudomonadati</taxon>
        <taxon>Pseudomonadota</taxon>
        <taxon>Alphaproteobacteria</taxon>
        <taxon>Hyphomicrobiales</taxon>
        <taxon>Nitrobacteraceae</taxon>
        <taxon>Bradyrhizobium</taxon>
    </lineage>
</organism>
<protein>
    <submittedName>
        <fullName evidence="2">Pilus assembly protein PilZ</fullName>
    </submittedName>
</protein>
<dbReference type="InterPro" id="IPR009875">
    <property type="entry name" value="PilZ_domain"/>
</dbReference>
<accession>A0A0R3MQP7</accession>
<gene>
    <name evidence="2" type="ORF">CQ14_35085</name>
</gene>
<comment type="caution">
    <text evidence="2">The sequence shown here is derived from an EMBL/GenBank/DDBJ whole genome shotgun (WGS) entry which is preliminary data.</text>
</comment>
<reference evidence="2 3" key="1">
    <citation type="submission" date="2014-03" db="EMBL/GenBank/DDBJ databases">
        <title>Bradyrhizobium valentinum sp. nov., isolated from effective nodules of Lupinus mariae-josephae, a lupine endemic of basic-lime soils in Eastern Spain.</title>
        <authorList>
            <person name="Duran D."/>
            <person name="Rey L."/>
            <person name="Navarro A."/>
            <person name="Busquets A."/>
            <person name="Imperial J."/>
            <person name="Ruiz-Argueso T."/>
        </authorList>
    </citation>
    <scope>NUCLEOTIDE SEQUENCE [LARGE SCALE GENOMIC DNA]</scope>
    <source>
        <strain evidence="2 3">CCBAU 23086</strain>
    </source>
</reference>
<dbReference type="PROSITE" id="PS51257">
    <property type="entry name" value="PROKAR_LIPOPROTEIN"/>
    <property type="match status" value="1"/>
</dbReference>
<name>A0A0R3MQP7_9BRAD</name>
<dbReference type="EMBL" id="LLYB01000074">
    <property type="protein sequence ID" value="KRR22423.1"/>
    <property type="molecule type" value="Genomic_DNA"/>
</dbReference>
<sequence length="96" mass="10584">MEEKRKYPRTEINEPAYVSSGGSVMSCVVRNISPAGAAIDVDNPAFVPKHFRLVMAKDPSIVHECRVAWIQKNRIGLTFVRIVNAAVEQPSSNQGC</sequence>
<feature type="domain" description="PilZ" evidence="1">
    <location>
        <begin position="3"/>
        <end position="84"/>
    </location>
</feature>